<dbReference type="NCBIfam" id="TIGR00675">
    <property type="entry name" value="dcm"/>
    <property type="match status" value="1"/>
</dbReference>
<dbReference type="GO" id="GO:0003886">
    <property type="term" value="F:DNA (cytosine-5-)-methyltransferase activity"/>
    <property type="evidence" value="ECO:0007669"/>
    <property type="project" value="UniProtKB-EC"/>
</dbReference>
<evidence type="ECO:0000256" key="6">
    <source>
        <dbReference type="SAM" id="MobiDB-lite"/>
    </source>
</evidence>
<comment type="similarity">
    <text evidence="5">Belongs to the class I-like SAM-binding methyltransferase superfamily. C5-methyltransferase family.</text>
</comment>
<dbReference type="InterPro" id="IPR018117">
    <property type="entry name" value="C5_DNA_meth_AS"/>
</dbReference>
<keyword evidence="4" id="KW-0949">S-adenosyl-L-methionine</keyword>
<keyword evidence="3 7" id="KW-0808">Transferase</keyword>
<dbReference type="PRINTS" id="PR00105">
    <property type="entry name" value="C5METTRFRASE"/>
</dbReference>
<evidence type="ECO:0000256" key="5">
    <source>
        <dbReference type="RuleBase" id="RU000416"/>
    </source>
</evidence>
<dbReference type="GO" id="GO:0032259">
    <property type="term" value="P:methylation"/>
    <property type="evidence" value="ECO:0007669"/>
    <property type="project" value="UniProtKB-KW"/>
</dbReference>
<dbReference type="SUPFAM" id="SSF53335">
    <property type="entry name" value="S-adenosyl-L-methionine-dependent methyltransferases"/>
    <property type="match status" value="1"/>
</dbReference>
<sequence length="415" mass="45722">MCPHFEGPEDAPTAADLFAGCGGMTWGLMSGGFRVVAAWEKADMPRVTYHQHHCEANNIALHRDATDVDASKLPDDLDLLAGGPPCKGFSSAQGETNTEDPRNRLAFSMVDWAAAVNPKLVLIENVTGLYHSHRDTLTELTDALEDVGYQVKLLTLNAVNYGVPQTRKRLFILGVRDDITPPDQWEPPRVCNEGQQRLTDINGGNWLEGYTTAYEALSDLPEPLKSQPAKDDPIHHTLAERFRTHDNAYTRTRVDPGTVSAPVTRDGEDVWIPTNHKHQDHSRSHREKMAEYELGKSGPPTTARRLDPEKPAPTMTHSDGTPPVHYIGKTPSNDGSVDEVRRLTVREVARIQTFIDPFTFAGTKTEQYEMVANAVPPVLASNIATHLRTNILSTTPEQITPATTASSKKSAKANE</sequence>
<evidence type="ECO:0000313" key="8">
    <source>
        <dbReference type="Proteomes" id="UP001597185"/>
    </source>
</evidence>
<protein>
    <recommendedName>
        <fullName evidence="1">DNA (cytosine-5-)-methyltransferase</fullName>
        <ecNumber evidence="1">2.1.1.37</ecNumber>
    </recommendedName>
</protein>
<feature type="region of interest" description="Disordered" evidence="6">
    <location>
        <begin position="252"/>
        <end position="337"/>
    </location>
</feature>
<organism evidence="7 8">
    <name type="scientific">Halorubrum laminariae</name>
    <dbReference type="NCBI Taxonomy" id="1433523"/>
    <lineage>
        <taxon>Archaea</taxon>
        <taxon>Methanobacteriati</taxon>
        <taxon>Methanobacteriota</taxon>
        <taxon>Stenosarchaea group</taxon>
        <taxon>Halobacteria</taxon>
        <taxon>Halobacteriales</taxon>
        <taxon>Haloferacaceae</taxon>
        <taxon>Halorubrum</taxon>
    </lineage>
</organism>
<feature type="compositionally biased region" description="Basic residues" evidence="6">
    <location>
        <begin position="275"/>
        <end position="286"/>
    </location>
</feature>
<keyword evidence="8" id="KW-1185">Reference proteome</keyword>
<dbReference type="InterPro" id="IPR001525">
    <property type="entry name" value="C5_MeTfrase"/>
</dbReference>
<reference evidence="7 8" key="1">
    <citation type="journal article" date="2019" name="Int. J. Syst. Evol. Microbiol.">
        <title>The Global Catalogue of Microorganisms (GCM) 10K type strain sequencing project: providing services to taxonomists for standard genome sequencing and annotation.</title>
        <authorList>
            <consortium name="The Broad Institute Genomics Platform"/>
            <consortium name="The Broad Institute Genome Sequencing Center for Infectious Disease"/>
            <person name="Wu L."/>
            <person name="Ma J."/>
        </authorList>
    </citation>
    <scope>NUCLEOTIDE SEQUENCE [LARGE SCALE GENOMIC DNA]</scope>
    <source>
        <strain evidence="7 8">CGMCC 1.12689</strain>
    </source>
</reference>
<evidence type="ECO:0000313" key="7">
    <source>
        <dbReference type="EMBL" id="MFD1570357.1"/>
    </source>
</evidence>
<dbReference type="AlphaFoldDB" id="A0ABD6BYX5"/>
<dbReference type="InterPro" id="IPR050390">
    <property type="entry name" value="C5-Methyltransferase"/>
</dbReference>
<evidence type="ECO:0000256" key="3">
    <source>
        <dbReference type="ARBA" id="ARBA00022679"/>
    </source>
</evidence>
<dbReference type="PROSITE" id="PS00094">
    <property type="entry name" value="C5_MTASE_1"/>
    <property type="match status" value="1"/>
</dbReference>
<feature type="region of interest" description="Disordered" evidence="6">
    <location>
        <begin position="394"/>
        <end position="415"/>
    </location>
</feature>
<dbReference type="EMBL" id="JBHUDB010000002">
    <property type="protein sequence ID" value="MFD1570357.1"/>
    <property type="molecule type" value="Genomic_DNA"/>
</dbReference>
<dbReference type="InterPro" id="IPR029063">
    <property type="entry name" value="SAM-dependent_MTases_sf"/>
</dbReference>
<proteinExistence type="inferred from homology"/>
<evidence type="ECO:0000256" key="1">
    <source>
        <dbReference type="ARBA" id="ARBA00011975"/>
    </source>
</evidence>
<dbReference type="PROSITE" id="PS51679">
    <property type="entry name" value="SAM_MT_C5"/>
    <property type="match status" value="1"/>
</dbReference>
<dbReference type="PANTHER" id="PTHR10629:SF52">
    <property type="entry name" value="DNA (CYTOSINE-5)-METHYLTRANSFERASE 1"/>
    <property type="match status" value="1"/>
</dbReference>
<dbReference type="Proteomes" id="UP001597185">
    <property type="component" value="Unassembled WGS sequence"/>
</dbReference>
<name>A0ABD6BYX5_9EURY</name>
<keyword evidence="2 7" id="KW-0489">Methyltransferase</keyword>
<dbReference type="Gene3D" id="3.40.50.150">
    <property type="entry name" value="Vaccinia Virus protein VP39"/>
    <property type="match status" value="1"/>
</dbReference>
<evidence type="ECO:0000256" key="4">
    <source>
        <dbReference type="ARBA" id="ARBA00022691"/>
    </source>
</evidence>
<dbReference type="PANTHER" id="PTHR10629">
    <property type="entry name" value="CYTOSINE-SPECIFIC METHYLTRANSFERASE"/>
    <property type="match status" value="1"/>
</dbReference>
<dbReference type="Gene3D" id="3.90.120.10">
    <property type="entry name" value="DNA Methylase, subunit A, domain 2"/>
    <property type="match status" value="1"/>
</dbReference>
<accession>A0ABD6BYX5</accession>
<dbReference type="EC" id="2.1.1.37" evidence="1"/>
<evidence type="ECO:0000256" key="2">
    <source>
        <dbReference type="ARBA" id="ARBA00022603"/>
    </source>
</evidence>
<dbReference type="Pfam" id="PF00145">
    <property type="entry name" value="DNA_methylase"/>
    <property type="match status" value="1"/>
</dbReference>
<comment type="caution">
    <text evidence="7">The sequence shown here is derived from an EMBL/GenBank/DDBJ whole genome shotgun (WGS) entry which is preliminary data.</text>
</comment>
<dbReference type="RefSeq" id="WP_256397171.1">
    <property type="nucleotide sequence ID" value="NZ_JANHDL010000004.1"/>
</dbReference>
<gene>
    <name evidence="7" type="ORF">ACFR9T_07100</name>
</gene>